<comment type="caution">
    <text evidence="1">The sequence shown here is derived from an EMBL/GenBank/DDBJ whole genome shotgun (WGS) entry which is preliminary data.</text>
</comment>
<reference evidence="1 2" key="1">
    <citation type="journal article" date="2016" name="Front. Microbiol.">
        <title>Comparative Genomics Analysis of Streptomyces Species Reveals Their Adaptation to the Marine Environment and Their Diversity at the Genomic Level.</title>
        <authorList>
            <person name="Tian X."/>
            <person name="Zhang Z."/>
            <person name="Yang T."/>
            <person name="Chen M."/>
            <person name="Li J."/>
            <person name="Chen F."/>
            <person name="Yang J."/>
            <person name="Li W."/>
            <person name="Zhang B."/>
            <person name="Zhang Z."/>
            <person name="Wu J."/>
            <person name="Zhang C."/>
            <person name="Long L."/>
            <person name="Xiao J."/>
        </authorList>
    </citation>
    <scope>NUCLEOTIDE SEQUENCE [LARGE SCALE GENOMIC DNA]</scope>
    <source>
        <strain evidence="1 2">SCSIO 02100</strain>
    </source>
</reference>
<dbReference type="Pfam" id="PF04672">
    <property type="entry name" value="Methyltransf_19"/>
    <property type="match status" value="1"/>
</dbReference>
<proteinExistence type="predicted"/>
<dbReference type="InterPro" id="IPR006764">
    <property type="entry name" value="SAM_dep_MeTrfase_SAV2177_type"/>
</dbReference>
<evidence type="ECO:0000313" key="2">
    <source>
        <dbReference type="Proteomes" id="UP000176101"/>
    </source>
</evidence>
<dbReference type="Proteomes" id="UP000176101">
    <property type="component" value="Unassembled WGS sequence"/>
</dbReference>
<dbReference type="EMBL" id="LJGU01000094">
    <property type="protein sequence ID" value="OEV05641.1"/>
    <property type="molecule type" value="Genomic_DNA"/>
</dbReference>
<dbReference type="InterPro" id="IPR029063">
    <property type="entry name" value="SAM-dependent_MTases_sf"/>
</dbReference>
<sequence length="267" mass="29424">MHEGSAALGDARPHPARVYDCLLEGKDNYLADQEVAEELAARWPEIQQGVRENRRWMHRAVRYLAREAGIRQFLDIGTGIPTRPNLHEVAQEVEPTARVAYVDNDPLVLNHAEALLTPLTEQGRTIYLQADLRQPGRILASERLNALLDLREPVGLTLVAILHFLEESERPEAILEELVAALPSGSYVALSHACGDAAPASAKDAAAFYREREVSAPVVPRSEARINGFFAGLELLEPGVVPVSQWHPDGPDLPEAVWFYGGVARKP</sequence>
<dbReference type="RefSeq" id="WP_070194889.1">
    <property type="nucleotide sequence ID" value="NZ_LJGU01000094.1"/>
</dbReference>
<keyword evidence="1" id="KW-0808">Transferase</keyword>
<dbReference type="PATRIC" id="fig|1075402.3.peg.3860"/>
<dbReference type="AlphaFoldDB" id="A0A1E7KP93"/>
<gene>
    <name evidence="1" type="ORF">AN216_02355</name>
</gene>
<dbReference type="GO" id="GO:0032259">
    <property type="term" value="P:methylation"/>
    <property type="evidence" value="ECO:0007669"/>
    <property type="project" value="UniProtKB-KW"/>
</dbReference>
<dbReference type="SUPFAM" id="SSF53335">
    <property type="entry name" value="S-adenosyl-L-methionine-dependent methyltransferases"/>
    <property type="match status" value="1"/>
</dbReference>
<accession>A0A1E7KP93</accession>
<dbReference type="STRING" id="1075402.AN216_02355"/>
<organism evidence="1 2">
    <name type="scientific">Streptomyces oceani</name>
    <dbReference type="NCBI Taxonomy" id="1075402"/>
    <lineage>
        <taxon>Bacteria</taxon>
        <taxon>Bacillati</taxon>
        <taxon>Actinomycetota</taxon>
        <taxon>Actinomycetes</taxon>
        <taxon>Kitasatosporales</taxon>
        <taxon>Streptomycetaceae</taxon>
        <taxon>Streptomyces</taxon>
    </lineage>
</organism>
<keyword evidence="1" id="KW-0489">Methyltransferase</keyword>
<dbReference type="PIRSF" id="PIRSF017393">
    <property type="entry name" value="MTase_SAV2177"/>
    <property type="match status" value="1"/>
</dbReference>
<keyword evidence="2" id="KW-1185">Reference proteome</keyword>
<protein>
    <submittedName>
        <fullName evidence="1">Methyltransferase</fullName>
    </submittedName>
</protein>
<evidence type="ECO:0000313" key="1">
    <source>
        <dbReference type="EMBL" id="OEV05641.1"/>
    </source>
</evidence>
<dbReference type="GO" id="GO:0008168">
    <property type="term" value="F:methyltransferase activity"/>
    <property type="evidence" value="ECO:0007669"/>
    <property type="project" value="UniProtKB-KW"/>
</dbReference>
<dbReference type="Gene3D" id="3.40.50.150">
    <property type="entry name" value="Vaccinia Virus protein VP39"/>
    <property type="match status" value="1"/>
</dbReference>
<name>A0A1E7KP93_9ACTN</name>